<name>A0A392VUD5_9FABA</name>
<accession>A0A392VUD5</accession>
<dbReference type="EMBL" id="LXQA011233454">
    <property type="protein sequence ID" value="MCI90040.1"/>
    <property type="molecule type" value="Genomic_DNA"/>
</dbReference>
<keyword evidence="2" id="KW-1185">Reference proteome</keyword>
<sequence>GEARAVGLVIGEYSGDGED</sequence>
<protein>
    <submittedName>
        <fullName evidence="1">Uncharacterized protein</fullName>
    </submittedName>
</protein>
<feature type="non-terminal residue" evidence="1">
    <location>
        <position position="1"/>
    </location>
</feature>
<evidence type="ECO:0000313" key="2">
    <source>
        <dbReference type="Proteomes" id="UP000265520"/>
    </source>
</evidence>
<evidence type="ECO:0000313" key="1">
    <source>
        <dbReference type="EMBL" id="MCI90040.1"/>
    </source>
</evidence>
<organism evidence="1 2">
    <name type="scientific">Trifolium medium</name>
    <dbReference type="NCBI Taxonomy" id="97028"/>
    <lineage>
        <taxon>Eukaryota</taxon>
        <taxon>Viridiplantae</taxon>
        <taxon>Streptophyta</taxon>
        <taxon>Embryophyta</taxon>
        <taxon>Tracheophyta</taxon>
        <taxon>Spermatophyta</taxon>
        <taxon>Magnoliopsida</taxon>
        <taxon>eudicotyledons</taxon>
        <taxon>Gunneridae</taxon>
        <taxon>Pentapetalae</taxon>
        <taxon>rosids</taxon>
        <taxon>fabids</taxon>
        <taxon>Fabales</taxon>
        <taxon>Fabaceae</taxon>
        <taxon>Papilionoideae</taxon>
        <taxon>50 kb inversion clade</taxon>
        <taxon>NPAAA clade</taxon>
        <taxon>Hologalegina</taxon>
        <taxon>IRL clade</taxon>
        <taxon>Trifolieae</taxon>
        <taxon>Trifolium</taxon>
    </lineage>
</organism>
<dbReference type="Proteomes" id="UP000265520">
    <property type="component" value="Unassembled WGS sequence"/>
</dbReference>
<proteinExistence type="predicted"/>
<dbReference type="AlphaFoldDB" id="A0A392VUD5"/>
<comment type="caution">
    <text evidence="1">The sequence shown here is derived from an EMBL/GenBank/DDBJ whole genome shotgun (WGS) entry which is preliminary data.</text>
</comment>
<reference evidence="1 2" key="1">
    <citation type="journal article" date="2018" name="Front. Plant Sci.">
        <title>Red Clover (Trifolium pratense) and Zigzag Clover (T. medium) - A Picture of Genomic Similarities and Differences.</title>
        <authorList>
            <person name="Dluhosova J."/>
            <person name="Istvanek J."/>
            <person name="Nedelnik J."/>
            <person name="Repkova J."/>
        </authorList>
    </citation>
    <scope>NUCLEOTIDE SEQUENCE [LARGE SCALE GENOMIC DNA]</scope>
    <source>
        <strain evidence="2">cv. 10/8</strain>
        <tissue evidence="1">Leaf</tissue>
    </source>
</reference>